<organism evidence="2 3">
    <name type="scientific">Linum trigynum</name>
    <dbReference type="NCBI Taxonomy" id="586398"/>
    <lineage>
        <taxon>Eukaryota</taxon>
        <taxon>Viridiplantae</taxon>
        <taxon>Streptophyta</taxon>
        <taxon>Embryophyta</taxon>
        <taxon>Tracheophyta</taxon>
        <taxon>Spermatophyta</taxon>
        <taxon>Magnoliopsida</taxon>
        <taxon>eudicotyledons</taxon>
        <taxon>Gunneridae</taxon>
        <taxon>Pentapetalae</taxon>
        <taxon>rosids</taxon>
        <taxon>fabids</taxon>
        <taxon>Malpighiales</taxon>
        <taxon>Linaceae</taxon>
        <taxon>Linum</taxon>
    </lineage>
</organism>
<proteinExistence type="predicted"/>
<evidence type="ECO:0000313" key="3">
    <source>
        <dbReference type="Proteomes" id="UP001497516"/>
    </source>
</evidence>
<dbReference type="EMBL" id="OZ034819">
    <property type="protein sequence ID" value="CAL1394496.1"/>
    <property type="molecule type" value="Genomic_DNA"/>
</dbReference>
<accession>A0AAV2F8D5</accession>
<sequence length="117" mass="13314">MTSKEKDVDDADLEQVTKDNRGENLSSTETEEDTEQSRIIIRSTVMAEGHTKVLKIVDKEASFSEALENKIQNISTGIKGMSHLVHLHLPQALNLHLLLQHLQLLRQQMELVSQRKM</sequence>
<reference evidence="2 3" key="1">
    <citation type="submission" date="2024-04" db="EMBL/GenBank/DDBJ databases">
        <authorList>
            <person name="Fracassetti M."/>
        </authorList>
    </citation>
    <scope>NUCLEOTIDE SEQUENCE [LARGE SCALE GENOMIC DNA]</scope>
</reference>
<feature type="region of interest" description="Disordered" evidence="1">
    <location>
        <begin position="1"/>
        <end position="37"/>
    </location>
</feature>
<dbReference type="AlphaFoldDB" id="A0AAV2F8D5"/>
<evidence type="ECO:0000256" key="1">
    <source>
        <dbReference type="SAM" id="MobiDB-lite"/>
    </source>
</evidence>
<protein>
    <submittedName>
        <fullName evidence="2">Uncharacterized protein</fullName>
    </submittedName>
</protein>
<evidence type="ECO:0000313" key="2">
    <source>
        <dbReference type="EMBL" id="CAL1394496.1"/>
    </source>
</evidence>
<keyword evidence="3" id="KW-1185">Reference proteome</keyword>
<dbReference type="Proteomes" id="UP001497516">
    <property type="component" value="Chromosome 6"/>
</dbReference>
<gene>
    <name evidence="2" type="ORF">LTRI10_LOCUS34995</name>
</gene>
<name>A0AAV2F8D5_9ROSI</name>